<comment type="caution">
    <text evidence="1">The sequence shown here is derived from an EMBL/GenBank/DDBJ whole genome shotgun (WGS) entry which is preliminary data.</text>
</comment>
<sequence length="497" mass="56190">MTFAQDVFISFTHIDNQSLNPDEDGWISSFHKALEIRLSQLRGKESRIWRDRRLWGNEDLDEAIFDALTQSALLVSVLSPRYLQSEWCMRELQRFCQAADQGGGLRVGEAKARLFKVIKTYLPIEQHPAVVANFLGYEFYEIDDAGRPQEFDRVYGPEQERKFYAKLNDLAYDIHQTLEILDAQVGQPPLTEPQFGAVAADRKVIYLADTTPDLQVDRERIRRELEQAGHQVLPEQPLPSEPGAFKQTVCEALTRAHLSVHLLSPYPSQPPAGQSPTQEQLYRQLVTARTRDQVALAAQCGQGRSDFSRLLWLPPDTGAVAPDDFVTELQSDPDFIRTNLEALKDIIHTRLTQPATPALELSTDGRVQIYLDCDERDLENPAIDPLFEWLDQHFQVILPDYEQGTLSRSEALLQQCEAVLIYYGEASALWLKRRLNALKKTLYGRPKPLLAKAVYVADPAKQKFSDPEVLMIPGYQGFQPTLLEEFVASLGPAGGQA</sequence>
<dbReference type="InterPro" id="IPR035897">
    <property type="entry name" value="Toll_tir_struct_dom_sf"/>
</dbReference>
<dbReference type="AlphaFoldDB" id="A0A0C1Y7A5"/>
<organism evidence="1">
    <name type="scientific">Lyngbya confervoides BDU141951</name>
    <dbReference type="NCBI Taxonomy" id="1574623"/>
    <lineage>
        <taxon>Bacteria</taxon>
        <taxon>Bacillati</taxon>
        <taxon>Cyanobacteriota</taxon>
        <taxon>Cyanophyceae</taxon>
        <taxon>Oscillatoriophycideae</taxon>
        <taxon>Oscillatoriales</taxon>
        <taxon>Microcoleaceae</taxon>
        <taxon>Lyngbya</taxon>
    </lineage>
</organism>
<evidence type="ECO:0000313" key="1">
    <source>
        <dbReference type="EMBL" id="NEV68182.1"/>
    </source>
</evidence>
<dbReference type="SMART" id="SM00255">
    <property type="entry name" value="TIR"/>
    <property type="match status" value="1"/>
</dbReference>
<reference evidence="1" key="2">
    <citation type="journal article" date="2015" name="Genome Announc.">
        <title>Draft Genome Sequence of Filamentous Marine Cyanobacterium Lyngbya confervoides Strain BDU141951.</title>
        <authorList>
            <person name="Chandrababunaidu M.M."/>
            <person name="Sen D."/>
            <person name="Tripathy S."/>
        </authorList>
    </citation>
    <scope>NUCLEOTIDE SEQUENCE</scope>
    <source>
        <strain evidence="1">BDU141951</strain>
    </source>
</reference>
<gene>
    <name evidence="1" type="ORF">QQ91_013790</name>
</gene>
<dbReference type="EMBL" id="JTHE02000003">
    <property type="protein sequence ID" value="NEV68182.1"/>
    <property type="molecule type" value="Genomic_DNA"/>
</dbReference>
<dbReference type="Pfam" id="PF13676">
    <property type="entry name" value="TIR_2"/>
    <property type="match status" value="1"/>
</dbReference>
<dbReference type="SUPFAM" id="SSF52200">
    <property type="entry name" value="Toll/Interleukin receptor TIR domain"/>
    <property type="match status" value="1"/>
</dbReference>
<reference evidence="1" key="3">
    <citation type="submission" date="2020-02" db="EMBL/GenBank/DDBJ databases">
        <authorList>
            <person name="Sarangi A.N."/>
            <person name="Ghosh S."/>
            <person name="Mukherjee M."/>
            <person name="Tripathy S."/>
        </authorList>
    </citation>
    <scope>NUCLEOTIDE SEQUENCE</scope>
    <source>
        <strain evidence="1">BDU141951</strain>
    </source>
</reference>
<reference evidence="1" key="1">
    <citation type="submission" date="2014-11" db="EMBL/GenBank/DDBJ databases">
        <authorList>
            <person name="Malar M.C."/>
            <person name="Sen D."/>
            <person name="Tripathy S."/>
        </authorList>
    </citation>
    <scope>NUCLEOTIDE SEQUENCE</scope>
    <source>
        <strain evidence="1">BDU141951</strain>
    </source>
</reference>
<dbReference type="GO" id="GO:0007165">
    <property type="term" value="P:signal transduction"/>
    <property type="evidence" value="ECO:0007669"/>
    <property type="project" value="InterPro"/>
</dbReference>
<dbReference type="InterPro" id="IPR000157">
    <property type="entry name" value="TIR_dom"/>
</dbReference>
<accession>A0A0C1Y7A5</accession>
<dbReference type="Gene3D" id="3.40.50.10140">
    <property type="entry name" value="Toll/interleukin-1 receptor homology (TIR) domain"/>
    <property type="match status" value="1"/>
</dbReference>
<proteinExistence type="predicted"/>
<protein>
    <submittedName>
        <fullName evidence="1">TIR domain-containing protein</fullName>
    </submittedName>
</protein>
<name>A0A0C1Y7A5_9CYAN</name>
<dbReference type="PROSITE" id="PS50104">
    <property type="entry name" value="TIR"/>
    <property type="match status" value="1"/>
</dbReference>